<dbReference type="AlphaFoldDB" id="A0A5C2RP01"/>
<name>A0A5C2RP01_9APHY</name>
<organism evidence="1 2">
    <name type="scientific">Lentinus tigrinus ALCF2SS1-6</name>
    <dbReference type="NCBI Taxonomy" id="1328759"/>
    <lineage>
        <taxon>Eukaryota</taxon>
        <taxon>Fungi</taxon>
        <taxon>Dikarya</taxon>
        <taxon>Basidiomycota</taxon>
        <taxon>Agaricomycotina</taxon>
        <taxon>Agaricomycetes</taxon>
        <taxon>Polyporales</taxon>
        <taxon>Polyporaceae</taxon>
        <taxon>Lentinus</taxon>
    </lineage>
</organism>
<dbReference type="EMBL" id="ML122331">
    <property type="protein sequence ID" value="RPD53054.1"/>
    <property type="molecule type" value="Genomic_DNA"/>
</dbReference>
<sequence>MILLVAAGATLYSAYFIFHAAARRQHARPHDVDQHRLHAQVAISIVATPTASVAPTTVTRHSMPELAESNQRYLAYLPHSGYHNQRIALENALVLARVLNRTLLLPPVRLGRPLTYKPFDVLYEASAITKVGLEYCSREVSHDQDPPPECDDYMDYTYVSWDTLVDMPSIRSEQPILDGWNFTDAWLHDVLNISSAAGDIFYLKDATRKQYSFQDVFTLDPPARKFSEYIHIDMLARRPERLIQLGTLFGSARLYLLLKANFLLRKHIRERMVFTNDHLIRAASAIRVALGGTYLGAHLRVSGNIFEWSAPENTRLAWWTLLHGALGFTDEEILELEETFFPEEDALEPPVIPVDIPAMRSPHPPLPPLPVDASPASGLSCRGPLHRASHLQQLNIPLFIATDAHNPSANPVLWRFIRTFPCSFFLEDFKEHTRALGQLRSETDGVPLKRFLMPFLDAMVVGQAWQVVGTEQSTFSAFVADVLWRTYHGFEIVQRG</sequence>
<accession>A0A5C2RP01</accession>
<dbReference type="OrthoDB" id="1882547at2759"/>
<evidence type="ECO:0000313" key="1">
    <source>
        <dbReference type="EMBL" id="RPD53054.1"/>
    </source>
</evidence>
<evidence type="ECO:0008006" key="3">
    <source>
        <dbReference type="Google" id="ProtNLM"/>
    </source>
</evidence>
<dbReference type="STRING" id="1328759.A0A5C2RP01"/>
<protein>
    <recommendedName>
        <fullName evidence="3">CigA protein</fullName>
    </recommendedName>
</protein>
<evidence type="ECO:0000313" key="2">
    <source>
        <dbReference type="Proteomes" id="UP000313359"/>
    </source>
</evidence>
<dbReference type="Proteomes" id="UP000313359">
    <property type="component" value="Unassembled WGS sequence"/>
</dbReference>
<gene>
    <name evidence="1" type="ORF">L227DRAFT_581719</name>
</gene>
<reference evidence="1" key="1">
    <citation type="journal article" date="2018" name="Genome Biol. Evol.">
        <title>Genomics and development of Lentinus tigrinus, a white-rot wood-decaying mushroom with dimorphic fruiting bodies.</title>
        <authorList>
            <person name="Wu B."/>
            <person name="Xu Z."/>
            <person name="Knudson A."/>
            <person name="Carlson A."/>
            <person name="Chen N."/>
            <person name="Kovaka S."/>
            <person name="LaButti K."/>
            <person name="Lipzen A."/>
            <person name="Pennachio C."/>
            <person name="Riley R."/>
            <person name="Schakwitz W."/>
            <person name="Umezawa K."/>
            <person name="Ohm R.A."/>
            <person name="Grigoriev I.V."/>
            <person name="Nagy L.G."/>
            <person name="Gibbons J."/>
            <person name="Hibbett D."/>
        </authorList>
    </citation>
    <scope>NUCLEOTIDE SEQUENCE [LARGE SCALE GENOMIC DNA]</scope>
    <source>
        <strain evidence="1">ALCF2SS1-6</strain>
    </source>
</reference>
<dbReference type="PANTHER" id="PTHR36050:SF1">
    <property type="entry name" value="O-FUCOSYLTRANSFERASE 30"/>
    <property type="match status" value="1"/>
</dbReference>
<proteinExistence type="predicted"/>
<dbReference type="PANTHER" id="PTHR36050">
    <property type="entry name" value="O-FUCOSYLTRANSFERASE 30"/>
    <property type="match status" value="1"/>
</dbReference>
<keyword evidence="2" id="KW-1185">Reference proteome</keyword>